<evidence type="ECO:0000256" key="1">
    <source>
        <dbReference type="SAM" id="MobiDB-lite"/>
    </source>
</evidence>
<comment type="caution">
    <text evidence="3">The sequence shown here is derived from an EMBL/GenBank/DDBJ whole genome shotgun (WGS) entry which is preliminary data.</text>
</comment>
<evidence type="ECO:0000313" key="3">
    <source>
        <dbReference type="EMBL" id="KAF7192392.1"/>
    </source>
</evidence>
<dbReference type="OrthoDB" id="3540210at2759"/>
<sequence length="750" mass="81838">MQHSSIQLHTEVSRNMAEVDSSLIYQGFWINHDHGPVLGATITTSQQSAYALVALLAIIVATAATSAWNLLLFATHQIRATSAPCDGLFRQQQVMFRTLASPGTVFTESVKMLAVWSHRNQWRMHARCVMPAILGLTFALATVAAGIFSSSIVNIADLPVLVRSSSCKMFNTTANLVGDDCSEGAIFHRTYRDAVASYNRQCYVGQRVPSQCHSYVVPRIDVQTTPADCPFQESICSKEQAIVLDTGYLDSHNTFGFNAPPEDRVQFRRRATCVPLNVQDYASLVNADDVDFQKYFHRAPLGDEQIWRFHYGDNPIADLDGNITALYSTTVANATFSYTAQGVTAYSEPDMVPSNMFEPIAELEHTSGDTTVLFIYGNSVLSFVPINASIYAAHRPVSHRFVARDRVDNVTVYGVDQPAGVIGCTEEYEYCVSLAGRGDQRQCSGLRGMISGGFETILPSATKKQLVTLKAFAAANTLGGIANAVNGDPIFLNITTDWEMVDGVPGDQWKLDVKTMETYVRAQLQTMLAKQATGFEGARCMTYPPTTEAERLSCRNRKVVKQGGFANINVFGLAFTLVMFGVLTTLDFGVLRFFLLLEKPSTSRRSRIRHWIQDGVFQLQRAAYEAWEKDIVWTRQGKEIPTTQSRMTYLASCGVRYSAKATNTSKCPSVGKASSAKHHSDVEAGHNRRLSSSSTSATLAASSNSSTHDIPSSNAEPGDAVSANISGSAMNGPSGTGPRAEQLAATSGHE</sequence>
<dbReference type="EMBL" id="JABCIY010000148">
    <property type="protein sequence ID" value="KAF7192392.1"/>
    <property type="molecule type" value="Genomic_DNA"/>
</dbReference>
<evidence type="ECO:0000256" key="2">
    <source>
        <dbReference type="SAM" id="Phobius"/>
    </source>
</evidence>
<keyword evidence="4" id="KW-1185">Reference proteome</keyword>
<keyword evidence="2" id="KW-1133">Transmembrane helix</keyword>
<organism evidence="3 4">
    <name type="scientific">Pseudocercospora fuligena</name>
    <dbReference type="NCBI Taxonomy" id="685502"/>
    <lineage>
        <taxon>Eukaryota</taxon>
        <taxon>Fungi</taxon>
        <taxon>Dikarya</taxon>
        <taxon>Ascomycota</taxon>
        <taxon>Pezizomycotina</taxon>
        <taxon>Dothideomycetes</taxon>
        <taxon>Dothideomycetidae</taxon>
        <taxon>Mycosphaerellales</taxon>
        <taxon>Mycosphaerellaceae</taxon>
        <taxon>Pseudocercospora</taxon>
    </lineage>
</organism>
<evidence type="ECO:0000313" key="4">
    <source>
        <dbReference type="Proteomes" id="UP000660729"/>
    </source>
</evidence>
<keyword evidence="2" id="KW-0472">Membrane</keyword>
<proteinExistence type="predicted"/>
<feature type="compositionally biased region" description="Low complexity" evidence="1">
    <location>
        <begin position="690"/>
        <end position="707"/>
    </location>
</feature>
<accession>A0A8H6RK78</accession>
<protein>
    <submittedName>
        <fullName evidence="3">Uncharacterized protein</fullName>
    </submittedName>
</protein>
<name>A0A8H6RK78_9PEZI</name>
<reference evidence="3" key="1">
    <citation type="submission" date="2020-04" db="EMBL/GenBank/DDBJ databases">
        <title>Draft genome resource of the tomato pathogen Pseudocercospora fuligena.</title>
        <authorList>
            <person name="Zaccaron A."/>
        </authorList>
    </citation>
    <scope>NUCLEOTIDE SEQUENCE</scope>
    <source>
        <strain evidence="3">PF001</strain>
    </source>
</reference>
<feature type="compositionally biased region" description="Polar residues" evidence="1">
    <location>
        <begin position="723"/>
        <end position="733"/>
    </location>
</feature>
<feature type="region of interest" description="Disordered" evidence="1">
    <location>
        <begin position="663"/>
        <end position="750"/>
    </location>
</feature>
<gene>
    <name evidence="3" type="ORF">HII31_06424</name>
</gene>
<feature type="transmembrane region" description="Helical" evidence="2">
    <location>
        <begin position="570"/>
        <end position="597"/>
    </location>
</feature>
<feature type="transmembrane region" description="Helical" evidence="2">
    <location>
        <begin position="128"/>
        <end position="148"/>
    </location>
</feature>
<keyword evidence="2" id="KW-0812">Transmembrane</keyword>
<dbReference type="AlphaFoldDB" id="A0A8H6RK78"/>
<feature type="transmembrane region" description="Helical" evidence="2">
    <location>
        <begin position="49"/>
        <end position="72"/>
    </location>
</feature>
<dbReference type="Proteomes" id="UP000660729">
    <property type="component" value="Unassembled WGS sequence"/>
</dbReference>